<dbReference type="PANTHER" id="PTHR34699:SF2">
    <property type="entry name" value="NON-CANONICAL PURINE NTP PHOSPHATASE_PRRC1 DOMAIN-CONTAINING PROTEIN"/>
    <property type="match status" value="1"/>
</dbReference>
<dbReference type="NCBIfam" id="TIGR00258">
    <property type="entry name" value="inosine/xanthosine triphosphatase"/>
    <property type="match status" value="1"/>
</dbReference>
<feature type="binding site" evidence="10">
    <location>
        <position position="65"/>
    </location>
    <ligand>
        <name>Mg(2+)</name>
        <dbReference type="ChEBI" id="CHEBI:18420"/>
    </ligand>
</feature>
<evidence type="ECO:0000256" key="8">
    <source>
        <dbReference type="ARBA" id="ARBA00048174"/>
    </source>
</evidence>
<accession>A0ABN1LQK0</accession>
<dbReference type="Gene3D" id="3.90.950.10">
    <property type="match status" value="1"/>
</dbReference>
<dbReference type="Pfam" id="PF01931">
    <property type="entry name" value="NTPase_I-T"/>
    <property type="match status" value="1"/>
</dbReference>
<keyword evidence="6 10" id="KW-0546">Nucleotide metabolism</keyword>
<comment type="function">
    <text evidence="10">Phosphatase that hydrolyzes non-canonical purine nucleotides such as XTP and ITP to their respective diphosphate derivatives. Probably excludes non-canonical purines from DNA/RNA precursor pool, thus preventing their incorporation into DNA/RNA and avoiding chromosomal lesions.</text>
</comment>
<evidence type="ECO:0000256" key="10">
    <source>
        <dbReference type="HAMAP-Rule" id="MF_00648"/>
    </source>
</evidence>
<evidence type="ECO:0000256" key="3">
    <source>
        <dbReference type="ARBA" id="ARBA00022741"/>
    </source>
</evidence>
<organism evidence="12 13">
    <name type="scientific">Aliiglaciecola litoralis</name>
    <dbReference type="NCBI Taxonomy" id="582857"/>
    <lineage>
        <taxon>Bacteria</taxon>
        <taxon>Pseudomonadati</taxon>
        <taxon>Pseudomonadota</taxon>
        <taxon>Gammaproteobacteria</taxon>
        <taxon>Alteromonadales</taxon>
        <taxon>Alteromonadaceae</taxon>
        <taxon>Aliiglaciecola</taxon>
    </lineage>
</organism>
<dbReference type="Proteomes" id="UP001500359">
    <property type="component" value="Unassembled WGS sequence"/>
</dbReference>
<keyword evidence="13" id="KW-1185">Reference proteome</keyword>
<evidence type="ECO:0000256" key="2">
    <source>
        <dbReference type="ARBA" id="ARBA00022723"/>
    </source>
</evidence>
<name>A0ABN1LQK0_9ALTE</name>
<dbReference type="InterPro" id="IPR050299">
    <property type="entry name" value="YjjX_NTPase"/>
</dbReference>
<dbReference type="PANTHER" id="PTHR34699">
    <property type="match status" value="1"/>
</dbReference>
<comment type="caution">
    <text evidence="12">The sequence shown here is derived from an EMBL/GenBank/DDBJ whole genome shotgun (WGS) entry which is preliminary data.</text>
</comment>
<keyword evidence="7 10" id="KW-0464">Manganese</keyword>
<dbReference type="InterPro" id="IPR002786">
    <property type="entry name" value="Non_canon_purine_NTPase"/>
</dbReference>
<dbReference type="InterPro" id="IPR029001">
    <property type="entry name" value="ITPase-like_fam"/>
</dbReference>
<comment type="subunit">
    <text evidence="10">Homodimer.</text>
</comment>
<dbReference type="InterPro" id="IPR026533">
    <property type="entry name" value="NTPase/PRRC1"/>
</dbReference>
<keyword evidence="5 10" id="KW-0460">Magnesium</keyword>
<comment type="caution">
    <text evidence="10">Lacks conserved residue(s) required for the propagation of feature annotation.</text>
</comment>
<comment type="cofactor">
    <cofactor evidence="1">
        <name>Mn(2+)</name>
        <dbReference type="ChEBI" id="CHEBI:29035"/>
    </cofactor>
</comment>
<reference evidence="12 13" key="1">
    <citation type="journal article" date="2019" name="Int. J. Syst. Evol. Microbiol.">
        <title>The Global Catalogue of Microorganisms (GCM) 10K type strain sequencing project: providing services to taxonomists for standard genome sequencing and annotation.</title>
        <authorList>
            <consortium name="The Broad Institute Genomics Platform"/>
            <consortium name="The Broad Institute Genome Sequencing Center for Infectious Disease"/>
            <person name="Wu L."/>
            <person name="Ma J."/>
        </authorList>
    </citation>
    <scope>NUCLEOTIDE SEQUENCE [LARGE SCALE GENOMIC DNA]</scope>
    <source>
        <strain evidence="12 13">JCM 15896</strain>
    </source>
</reference>
<comment type="catalytic activity">
    <reaction evidence="8 10">
        <text>ITP + H2O = IDP + phosphate + H(+)</text>
        <dbReference type="Rhea" id="RHEA:28330"/>
        <dbReference type="ChEBI" id="CHEBI:15377"/>
        <dbReference type="ChEBI" id="CHEBI:15378"/>
        <dbReference type="ChEBI" id="CHEBI:43474"/>
        <dbReference type="ChEBI" id="CHEBI:58280"/>
        <dbReference type="ChEBI" id="CHEBI:61402"/>
        <dbReference type="EC" id="3.6.1.73"/>
    </reaction>
</comment>
<gene>
    <name evidence="12" type="primary">yjjX</name>
    <name evidence="12" type="ORF">GCM10009114_30450</name>
</gene>
<feature type="domain" description="Non-canonical purine NTP phosphatase/PRRC1" evidence="11">
    <location>
        <begin position="5"/>
        <end position="167"/>
    </location>
</feature>
<dbReference type="NCBIfam" id="NF003459">
    <property type="entry name" value="PRK05074.1"/>
    <property type="match status" value="1"/>
</dbReference>
<keyword evidence="2 10" id="KW-0479">Metal-binding</keyword>
<comment type="cofactor">
    <cofactor evidence="10">
        <name>Mg(2+)</name>
        <dbReference type="ChEBI" id="CHEBI:18420"/>
    </cofactor>
    <cofactor evidence="10">
        <name>Mn(2+)</name>
        <dbReference type="ChEBI" id="CHEBI:29035"/>
    </cofactor>
    <text evidence="10">Binds 1 divalent metal cation per subunit; can use either Mg(2+) or Mn(2+).</text>
</comment>
<evidence type="ECO:0000256" key="4">
    <source>
        <dbReference type="ARBA" id="ARBA00022801"/>
    </source>
</evidence>
<comment type="similarity">
    <text evidence="10">Belongs to the YjjX NTPase family.</text>
</comment>
<evidence type="ECO:0000313" key="12">
    <source>
        <dbReference type="EMBL" id="GAA0858939.1"/>
    </source>
</evidence>
<evidence type="ECO:0000256" key="9">
    <source>
        <dbReference type="ARBA" id="ARBA00048781"/>
    </source>
</evidence>
<evidence type="ECO:0000256" key="6">
    <source>
        <dbReference type="ARBA" id="ARBA00023080"/>
    </source>
</evidence>
<dbReference type="SUPFAM" id="SSF52972">
    <property type="entry name" value="ITPase-like"/>
    <property type="match status" value="1"/>
</dbReference>
<dbReference type="EMBL" id="BAAAFD010000010">
    <property type="protein sequence ID" value="GAA0858939.1"/>
    <property type="molecule type" value="Genomic_DNA"/>
</dbReference>
<evidence type="ECO:0000256" key="7">
    <source>
        <dbReference type="ARBA" id="ARBA00023211"/>
    </source>
</evidence>
<dbReference type="HAMAP" id="MF_00648">
    <property type="entry name" value="Non_canon_purine_NTPase_YjjX"/>
    <property type="match status" value="1"/>
</dbReference>
<evidence type="ECO:0000259" key="11">
    <source>
        <dbReference type="Pfam" id="PF01931"/>
    </source>
</evidence>
<keyword evidence="3 10" id="KW-0547">Nucleotide-binding</keyword>
<sequence length="173" mass="18794">MAIVGSQNPVKINAFEQTLQRLFADASIQVQGVSAPSLVSEQPMSEQETLQGAINRVAYCQANYQADFYVAMEGGVDKFDYGPATFAYVVIANSQHQQVGRSANLPIPQSVYHALQNGEELGPLMDKLFNTHNVKQKGGAIGLLTNGVETRTSAYLQALTLAMAPFLHSSRFK</sequence>
<evidence type="ECO:0000256" key="5">
    <source>
        <dbReference type="ARBA" id="ARBA00022842"/>
    </source>
</evidence>
<evidence type="ECO:0000313" key="13">
    <source>
        <dbReference type="Proteomes" id="UP001500359"/>
    </source>
</evidence>
<evidence type="ECO:0000256" key="1">
    <source>
        <dbReference type="ARBA" id="ARBA00001936"/>
    </source>
</evidence>
<dbReference type="EC" id="3.6.1.73" evidence="10"/>
<proteinExistence type="inferred from homology"/>
<protein>
    <recommendedName>
        <fullName evidence="10">Inosine/xanthosine triphosphatase</fullName>
        <shortName evidence="10">ITPase/XTPase</shortName>
        <ecNumber evidence="10">3.6.1.73</ecNumber>
    </recommendedName>
    <alternativeName>
        <fullName evidence="10">Non-canonical purine NTP phosphatase</fullName>
    </alternativeName>
    <alternativeName>
        <fullName evidence="10">Non-standard purine NTP phosphatase</fullName>
    </alternativeName>
    <alternativeName>
        <fullName evidence="10">Nucleoside-triphosphate phosphatase</fullName>
        <shortName evidence="10">NTPase</shortName>
    </alternativeName>
</protein>
<comment type="catalytic activity">
    <reaction evidence="9 10">
        <text>XTP + H2O = XDP + phosphate + H(+)</text>
        <dbReference type="Rhea" id="RHEA:28406"/>
        <dbReference type="ChEBI" id="CHEBI:15377"/>
        <dbReference type="ChEBI" id="CHEBI:15378"/>
        <dbReference type="ChEBI" id="CHEBI:43474"/>
        <dbReference type="ChEBI" id="CHEBI:59884"/>
        <dbReference type="ChEBI" id="CHEBI:61314"/>
        <dbReference type="EC" id="3.6.1.73"/>
    </reaction>
</comment>
<keyword evidence="4 10" id="KW-0378">Hydrolase</keyword>